<reference evidence="3" key="1">
    <citation type="journal article" date="1985" name="Plant Mol. Biol.">
        <title>A shoot-specific mRNA from pea: Nucleotide sequence and regulation as compared to light-induced mRNAs.</title>
        <authorList>
            <person name="de Vries S.C."/>
            <person name="de Vos W.M."/>
            <person name="Harmsen M.C."/>
            <person name="Wessels J.G. H."/>
        </authorList>
    </citation>
    <scope>NUCLEOTIDE SEQUENCE</scope>
</reference>
<name>Q41063_PEA</name>
<dbReference type="Pfam" id="PF10950">
    <property type="entry name" value="Organ_specific"/>
    <property type="match status" value="1"/>
</dbReference>
<dbReference type="InterPro" id="IPR024489">
    <property type="entry name" value="Organ_specific_prot"/>
</dbReference>
<dbReference type="PANTHER" id="PTHR33731">
    <property type="entry name" value="PROTEIN, PUTATIVE-RELATED"/>
    <property type="match status" value="1"/>
</dbReference>
<feature type="chain" id="PRO_5004231664" evidence="2">
    <location>
        <begin position="24"/>
        <end position="196"/>
    </location>
</feature>
<proteinExistence type="evidence at transcript level"/>
<dbReference type="EMBL" id="M16835">
    <property type="protein sequence ID" value="AAA33689.1"/>
    <property type="molecule type" value="mRNA"/>
</dbReference>
<sequence length="196" mass="21922">MSLRSAFALLPLFLFLIVANVESRKDIGEYWKLVMKDQDMPEEIQDLLDASNIKNSKTHAKENMGAIGEFEPRPYASAYGDNEIHAKENIKAIRGIKPCPNASAYGDNEIHAFENLGAPGESEPRPNISAYGDNEIHANENKEAIGESEIRPNASAYGDNEIGAEFTDDFEPRPSMTKYNAQMLECNFNLCWSIFK</sequence>
<protein>
    <submittedName>
        <fullName evidence="3">Pea shoot-specific protein</fullName>
    </submittedName>
</protein>
<evidence type="ECO:0000256" key="2">
    <source>
        <dbReference type="SAM" id="SignalP"/>
    </source>
</evidence>
<accession>Q41063</accession>
<dbReference type="PANTHER" id="PTHR33731:SF9">
    <property type="entry name" value="ORGAN SPECIFIC PROTEIN-RELATED"/>
    <property type="match status" value="1"/>
</dbReference>
<organism evidence="3">
    <name type="scientific">Pisum sativum</name>
    <name type="common">Garden pea</name>
    <name type="synonym">Lathyrus oleraceus</name>
    <dbReference type="NCBI Taxonomy" id="3888"/>
    <lineage>
        <taxon>Eukaryota</taxon>
        <taxon>Viridiplantae</taxon>
        <taxon>Streptophyta</taxon>
        <taxon>Embryophyta</taxon>
        <taxon>Tracheophyta</taxon>
        <taxon>Spermatophyta</taxon>
        <taxon>Magnoliopsida</taxon>
        <taxon>eudicotyledons</taxon>
        <taxon>Gunneridae</taxon>
        <taxon>Pentapetalae</taxon>
        <taxon>rosids</taxon>
        <taxon>fabids</taxon>
        <taxon>Fabales</taxon>
        <taxon>Fabaceae</taxon>
        <taxon>Papilionoideae</taxon>
        <taxon>50 kb inversion clade</taxon>
        <taxon>NPAAA clade</taxon>
        <taxon>Hologalegina</taxon>
        <taxon>IRL clade</taxon>
        <taxon>Fabeae</taxon>
        <taxon>Lathyrus</taxon>
    </lineage>
</organism>
<evidence type="ECO:0000313" key="3">
    <source>
        <dbReference type="EMBL" id="AAA33689.1"/>
    </source>
</evidence>
<feature type="region of interest" description="Disordered" evidence="1">
    <location>
        <begin position="143"/>
        <end position="172"/>
    </location>
</feature>
<evidence type="ECO:0000256" key="1">
    <source>
        <dbReference type="SAM" id="MobiDB-lite"/>
    </source>
</evidence>
<dbReference type="AlphaFoldDB" id="Q41063"/>
<keyword evidence="2" id="KW-0732">Signal</keyword>
<feature type="signal peptide" evidence="2">
    <location>
        <begin position="1"/>
        <end position="23"/>
    </location>
</feature>
<dbReference type="PIR" id="S16017">
    <property type="entry name" value="S16017"/>
</dbReference>